<organism evidence="1 2">
    <name type="scientific">Araneus ventricosus</name>
    <name type="common">Orbweaver spider</name>
    <name type="synonym">Epeira ventricosa</name>
    <dbReference type="NCBI Taxonomy" id="182803"/>
    <lineage>
        <taxon>Eukaryota</taxon>
        <taxon>Metazoa</taxon>
        <taxon>Ecdysozoa</taxon>
        <taxon>Arthropoda</taxon>
        <taxon>Chelicerata</taxon>
        <taxon>Arachnida</taxon>
        <taxon>Araneae</taxon>
        <taxon>Araneomorphae</taxon>
        <taxon>Entelegynae</taxon>
        <taxon>Araneoidea</taxon>
        <taxon>Araneidae</taxon>
        <taxon>Araneus</taxon>
    </lineage>
</organism>
<dbReference type="EMBL" id="BGPR01040216">
    <property type="protein sequence ID" value="GBO16313.1"/>
    <property type="molecule type" value="Genomic_DNA"/>
</dbReference>
<reference evidence="1 2" key="1">
    <citation type="journal article" date="2019" name="Sci. Rep.">
        <title>Orb-weaving spider Araneus ventricosus genome elucidates the spidroin gene catalogue.</title>
        <authorList>
            <person name="Kono N."/>
            <person name="Nakamura H."/>
            <person name="Ohtoshi R."/>
            <person name="Moran D.A.P."/>
            <person name="Shinohara A."/>
            <person name="Yoshida Y."/>
            <person name="Fujiwara M."/>
            <person name="Mori M."/>
            <person name="Tomita M."/>
            <person name="Arakawa K."/>
        </authorList>
    </citation>
    <scope>NUCLEOTIDE SEQUENCE [LARGE SCALE GENOMIC DNA]</scope>
</reference>
<keyword evidence="2" id="KW-1185">Reference proteome</keyword>
<accession>A0A4Y2UU35</accession>
<protein>
    <submittedName>
        <fullName evidence="1">Uncharacterized protein</fullName>
    </submittedName>
</protein>
<gene>
    <name evidence="1" type="ORF">AVEN_111399_1</name>
</gene>
<dbReference type="OrthoDB" id="6430273at2759"/>
<dbReference type="Proteomes" id="UP000499080">
    <property type="component" value="Unassembled WGS sequence"/>
</dbReference>
<proteinExistence type="predicted"/>
<evidence type="ECO:0000313" key="1">
    <source>
        <dbReference type="EMBL" id="GBO16313.1"/>
    </source>
</evidence>
<dbReference type="AlphaFoldDB" id="A0A4Y2UU35"/>
<sequence>MTFKDGDCRHDVDARKCEKDCGFLGWCYNVSKTEQKCVCLSRYAAIDQKTNKCVLKATEVCPTPEKDGDNKCKCTGKYKQATNGITCECKHTFFSLETFKLEES</sequence>
<comment type="caution">
    <text evidence="1">The sequence shown here is derived from an EMBL/GenBank/DDBJ whole genome shotgun (WGS) entry which is preliminary data.</text>
</comment>
<evidence type="ECO:0000313" key="2">
    <source>
        <dbReference type="Proteomes" id="UP000499080"/>
    </source>
</evidence>
<name>A0A4Y2UU35_ARAVE</name>